<dbReference type="Gene3D" id="3.30.200.20">
    <property type="entry name" value="Phosphorylase Kinase, domain 1"/>
    <property type="match status" value="1"/>
</dbReference>
<dbReference type="InterPro" id="IPR000719">
    <property type="entry name" value="Prot_kinase_dom"/>
</dbReference>
<dbReference type="SUPFAM" id="SSF56112">
    <property type="entry name" value="Protein kinase-like (PK-like)"/>
    <property type="match status" value="1"/>
</dbReference>
<feature type="compositionally biased region" description="Low complexity" evidence="1">
    <location>
        <begin position="1079"/>
        <end position="1088"/>
    </location>
</feature>
<feature type="region of interest" description="Disordered" evidence="1">
    <location>
        <begin position="869"/>
        <end position="950"/>
    </location>
</feature>
<reference evidence="3 4" key="1">
    <citation type="submission" date="2024-01" db="EMBL/GenBank/DDBJ databases">
        <title>The genome of the rayed Mediterranean limpet Patella caerulea (Linnaeus, 1758).</title>
        <authorList>
            <person name="Anh-Thu Weber A."/>
            <person name="Halstead-Nussloch G."/>
        </authorList>
    </citation>
    <scope>NUCLEOTIDE SEQUENCE [LARGE SCALE GENOMIC DNA]</scope>
    <source>
        <strain evidence="3">AATW-2023a</strain>
        <tissue evidence="3">Whole specimen</tissue>
    </source>
</reference>
<dbReference type="InterPro" id="IPR001245">
    <property type="entry name" value="Ser-Thr/Tyr_kinase_cat_dom"/>
</dbReference>
<evidence type="ECO:0000313" key="3">
    <source>
        <dbReference type="EMBL" id="KAK6171148.1"/>
    </source>
</evidence>
<protein>
    <recommendedName>
        <fullName evidence="2">Protein kinase domain-containing protein</fullName>
    </recommendedName>
</protein>
<dbReference type="GO" id="GO:0004672">
    <property type="term" value="F:protein kinase activity"/>
    <property type="evidence" value="ECO:0007669"/>
    <property type="project" value="InterPro"/>
</dbReference>
<dbReference type="PRINTS" id="PR00109">
    <property type="entry name" value="TYRKINASE"/>
</dbReference>
<feature type="compositionally biased region" description="Basic and acidic residues" evidence="1">
    <location>
        <begin position="615"/>
        <end position="634"/>
    </location>
</feature>
<dbReference type="GO" id="GO:0005524">
    <property type="term" value="F:ATP binding"/>
    <property type="evidence" value="ECO:0007669"/>
    <property type="project" value="InterPro"/>
</dbReference>
<feature type="compositionally biased region" description="Polar residues" evidence="1">
    <location>
        <begin position="653"/>
        <end position="666"/>
    </location>
</feature>
<proteinExistence type="predicted"/>
<feature type="compositionally biased region" description="Low complexity" evidence="1">
    <location>
        <begin position="603"/>
        <end position="614"/>
    </location>
</feature>
<keyword evidence="4" id="KW-1185">Reference proteome</keyword>
<accession>A0AAN8PA94</accession>
<feature type="region of interest" description="Disordered" evidence="1">
    <location>
        <begin position="1059"/>
        <end position="1100"/>
    </location>
</feature>
<feature type="region of interest" description="Disordered" evidence="1">
    <location>
        <begin position="777"/>
        <end position="806"/>
    </location>
</feature>
<evidence type="ECO:0000313" key="4">
    <source>
        <dbReference type="Proteomes" id="UP001347796"/>
    </source>
</evidence>
<feature type="compositionally biased region" description="Low complexity" evidence="1">
    <location>
        <begin position="892"/>
        <end position="902"/>
    </location>
</feature>
<feature type="region of interest" description="Disordered" evidence="1">
    <location>
        <begin position="599"/>
        <end position="636"/>
    </location>
</feature>
<feature type="region of interest" description="Disordered" evidence="1">
    <location>
        <begin position="536"/>
        <end position="570"/>
    </location>
</feature>
<dbReference type="PROSITE" id="PS50011">
    <property type="entry name" value="PROTEIN_KINASE_DOM"/>
    <property type="match status" value="1"/>
</dbReference>
<feature type="compositionally biased region" description="Polar residues" evidence="1">
    <location>
        <begin position="908"/>
        <end position="922"/>
    </location>
</feature>
<feature type="domain" description="Protein kinase" evidence="2">
    <location>
        <begin position="122"/>
        <end position="394"/>
    </location>
</feature>
<evidence type="ECO:0000256" key="1">
    <source>
        <dbReference type="SAM" id="MobiDB-lite"/>
    </source>
</evidence>
<dbReference type="PANTHER" id="PTHR24417:SF7">
    <property type="entry name" value="CHROMATIN MODIFICATION-RELATED PROTEIN EAF1"/>
    <property type="match status" value="1"/>
</dbReference>
<evidence type="ECO:0000259" key="2">
    <source>
        <dbReference type="PROSITE" id="PS50011"/>
    </source>
</evidence>
<organism evidence="3 4">
    <name type="scientific">Patella caerulea</name>
    <name type="common">Rayed Mediterranean limpet</name>
    <dbReference type="NCBI Taxonomy" id="87958"/>
    <lineage>
        <taxon>Eukaryota</taxon>
        <taxon>Metazoa</taxon>
        <taxon>Spiralia</taxon>
        <taxon>Lophotrochozoa</taxon>
        <taxon>Mollusca</taxon>
        <taxon>Gastropoda</taxon>
        <taxon>Patellogastropoda</taxon>
        <taxon>Patelloidea</taxon>
        <taxon>Patellidae</taxon>
        <taxon>Patella</taxon>
    </lineage>
</organism>
<feature type="compositionally biased region" description="Basic and acidic residues" evidence="1">
    <location>
        <begin position="789"/>
        <end position="800"/>
    </location>
</feature>
<feature type="compositionally biased region" description="Acidic residues" evidence="1">
    <location>
        <begin position="933"/>
        <end position="947"/>
    </location>
</feature>
<sequence>MVLLLVIISLVVSFTLIFVLLGCFQCFAGNKSKGFSTFENPTDEAVASQGFENEGISLEPSDLVTVDSSGFTSVTIEPLPDILSKTVSTSALRPRIRCIEKSKQESALRLITVHHPFPRAQLTYLKEIGSSWFGQVIETDAEKILSGVARNRVIVKVLKDGASTVEQKQFLEDVAPYRELDHINIIRLLGQCTETTPLLLILEFAPLGDLKAYLRNHKTDSTTFIQKNLQLRFALDVASGLACLHRHSYLHQDLASRTCLVAGDQTIKIGDYGTSEERYKSDYYNNGQELLPIRWMAPESLELQDVNWQITEITKESNIWSYGVLLWEIMAYGEMPYTALPNEQVLDGVIKQKLIKLLSPVSTLPYRDRMFEVMQFCWLKPEQRPTIEEVHGLLQKLYDQATSTQSQITIDEFDQKWDTLIPKEIHVQRPDDIAAVPSVPKEFESNFLASSENVNETTTGLAINNADKLSNNGDFDLSLPSDGFMKQDSMATPFKPIRQHLTSTPMTKDNFRVEKPNADLQLQTKPETDFETMFKDEGISPMNDSALEDDAFESPQKADDKPKTTTIEEDRQADALVTSAETVTSGVVTGDFSLSGKHFEQMTQSSSPSTIPSQKSDEIHFETKEKNSTQKPDIDSFDNIDAVKVPKENETYESNFPQTENTNHSLPETHTTNNGNTETFEIIPDNDSPSKSVLPNDNETQFSDPMADFVNISNNNNLIVAPQNPPNTVIINSALAADIDEFMNASFDSPMNVSDDKSADNLTDFSDLDAIFNGKTSSDLSSSNEALEESNHNVDQKSDISKTTSVDDATEQVGNFVNNKRNVFPNLNEKQRLELCEINSSTPVNNFNRYSRAKEYFNKEQSDISLVNGACSPVVNGSEEESSTQSDDTDESTTSSQSSGSSYICDYNVTNVDSNESKGVSSDTKTVVKTEDTDSESESSTDTDDDGSVVFSMNEDEIRIAEELYLTKGVNSPSVYEKTPLETIPEDDLPTPKELESFDIKFEGQFDEVFTSQDNFEWDDFMGESLVGRPRSSDISPKRALDFSDWMVEDDISLRSNSSALSNSKYTNGVRGSAGSLDSPSVRSSISESEVKRSQPRTKPRSYISELITNRSSGSLTSNYRNHASSFYSLYDNMDEDDSTSDEQYLTDLNLSNHSHNIQLGNSYIGHMHDIKSKSNLPAANGTNKVFESTTMTTDLDEDLPDYDMLTDSNESQSKNEEDTVVTSPAENMLHLNR</sequence>
<gene>
    <name evidence="3" type="ORF">SNE40_019398</name>
</gene>
<name>A0AAN8PA94_PATCE</name>
<dbReference type="AlphaFoldDB" id="A0AAN8PA94"/>
<dbReference type="Proteomes" id="UP001347796">
    <property type="component" value="Unassembled WGS sequence"/>
</dbReference>
<feature type="compositionally biased region" description="Acidic residues" evidence="1">
    <location>
        <begin position="878"/>
        <end position="891"/>
    </location>
</feature>
<feature type="region of interest" description="Disordered" evidence="1">
    <location>
        <begin position="1194"/>
        <end position="1234"/>
    </location>
</feature>
<dbReference type="Gene3D" id="1.10.510.10">
    <property type="entry name" value="Transferase(Phosphotransferase) domain 1"/>
    <property type="match status" value="1"/>
</dbReference>
<dbReference type="EMBL" id="JAZGQO010000014">
    <property type="protein sequence ID" value="KAK6171148.1"/>
    <property type="molecule type" value="Genomic_DNA"/>
</dbReference>
<dbReference type="InterPro" id="IPR011009">
    <property type="entry name" value="Kinase-like_dom_sf"/>
</dbReference>
<dbReference type="Pfam" id="PF07714">
    <property type="entry name" value="PK_Tyr_Ser-Thr"/>
    <property type="match status" value="1"/>
</dbReference>
<feature type="region of interest" description="Disordered" evidence="1">
    <location>
        <begin position="653"/>
        <end position="675"/>
    </location>
</feature>
<comment type="caution">
    <text evidence="3">The sequence shown here is derived from an EMBL/GenBank/DDBJ whole genome shotgun (WGS) entry which is preliminary data.</text>
</comment>
<dbReference type="PANTHER" id="PTHR24417">
    <property type="entry name" value="SERINE/THREONINE-PROTEIN KINASE LMTK1"/>
    <property type="match status" value="1"/>
</dbReference>
<feature type="compositionally biased region" description="Basic and acidic residues" evidence="1">
    <location>
        <begin position="556"/>
        <end position="570"/>
    </location>
</feature>